<keyword evidence="2" id="KW-1185">Reference proteome</keyword>
<reference evidence="1 2" key="1">
    <citation type="submission" date="2020-02" db="EMBL/GenBank/DDBJ databases">
        <authorList>
            <person name="Gao J."/>
            <person name="Sun J."/>
        </authorList>
    </citation>
    <scope>NUCLEOTIDE SEQUENCE [LARGE SCALE GENOMIC DNA]</scope>
    <source>
        <strain evidence="1 2">7124</strain>
    </source>
</reference>
<evidence type="ECO:0000313" key="2">
    <source>
        <dbReference type="Proteomes" id="UP000480151"/>
    </source>
</evidence>
<name>A0A6M1PG18_9BACL</name>
<organism evidence="1 2">
    <name type="scientific">Paenibacillus apii</name>
    <dbReference type="NCBI Taxonomy" id="1850370"/>
    <lineage>
        <taxon>Bacteria</taxon>
        <taxon>Bacillati</taxon>
        <taxon>Bacillota</taxon>
        <taxon>Bacilli</taxon>
        <taxon>Bacillales</taxon>
        <taxon>Paenibacillaceae</taxon>
        <taxon>Paenibacillus</taxon>
    </lineage>
</organism>
<sequence>MKARALLECTIDTASPAAELSATISAVLAVLPSADQRISVLLALDDEIGRALAEFEALNKPRETEGAA</sequence>
<dbReference type="Proteomes" id="UP000480151">
    <property type="component" value="Unassembled WGS sequence"/>
</dbReference>
<comment type="caution">
    <text evidence="1">The sequence shown here is derived from an EMBL/GenBank/DDBJ whole genome shotgun (WGS) entry which is preliminary data.</text>
</comment>
<protein>
    <submittedName>
        <fullName evidence="1">Uncharacterized protein</fullName>
    </submittedName>
</protein>
<gene>
    <name evidence="1" type="ORF">G5B47_02030</name>
</gene>
<dbReference type="EMBL" id="JAAKGU010000001">
    <property type="protein sequence ID" value="NGM81185.1"/>
    <property type="molecule type" value="Genomic_DNA"/>
</dbReference>
<proteinExistence type="predicted"/>
<dbReference type="AlphaFoldDB" id="A0A6M1PG18"/>
<dbReference type="RefSeq" id="WP_165093748.1">
    <property type="nucleotide sequence ID" value="NZ_JAAKGU010000001.1"/>
</dbReference>
<evidence type="ECO:0000313" key="1">
    <source>
        <dbReference type="EMBL" id="NGM81185.1"/>
    </source>
</evidence>
<accession>A0A6M1PG18</accession>